<evidence type="ECO:0000313" key="13">
    <source>
        <dbReference type="Proteomes" id="UP000543804"/>
    </source>
</evidence>
<comment type="catalytic activity">
    <reaction evidence="8">
        <text>Hydrolysis of terminal non-reducing beta-D-fructofuranoside residues in beta-D-fructofuranosides.</text>
        <dbReference type="EC" id="3.2.1.26"/>
    </reaction>
</comment>
<dbReference type="RefSeq" id="WP_170077980.1">
    <property type="nucleotide sequence ID" value="NZ_JABAFA010000054.1"/>
</dbReference>
<dbReference type="SMART" id="SM00640">
    <property type="entry name" value="Glyco_32"/>
    <property type="match status" value="1"/>
</dbReference>
<comment type="caution">
    <text evidence="12">The sequence shown here is derived from an EMBL/GenBank/DDBJ whole genome shotgun (WGS) entry which is preliminary data.</text>
</comment>
<dbReference type="InterPro" id="IPR023296">
    <property type="entry name" value="Glyco_hydro_beta-prop_sf"/>
</dbReference>
<evidence type="ECO:0000259" key="11">
    <source>
        <dbReference type="Pfam" id="PF08244"/>
    </source>
</evidence>
<dbReference type="EC" id="3.2.1.26" evidence="3 8"/>
<organism evidence="12 13">
    <name type="scientific">Selenomonas bovis</name>
    <dbReference type="NCBI Taxonomy" id="416586"/>
    <lineage>
        <taxon>Bacteria</taxon>
        <taxon>Bacillati</taxon>
        <taxon>Bacillota</taxon>
        <taxon>Negativicutes</taxon>
        <taxon>Selenomonadales</taxon>
        <taxon>Selenomonadaceae</taxon>
        <taxon>Selenomonas</taxon>
    </lineage>
</organism>
<dbReference type="InterPro" id="IPR013189">
    <property type="entry name" value="Glyco_hydro_32_C"/>
</dbReference>
<keyword evidence="13" id="KW-1185">Reference proteome</keyword>
<protein>
    <recommendedName>
        <fullName evidence="4 8">Sucrose-6-phosphate hydrolase</fullName>
        <ecNumber evidence="3 8">3.2.1.26</ecNumber>
    </recommendedName>
    <alternativeName>
        <fullName evidence="7 9">Invertase</fullName>
    </alternativeName>
</protein>
<evidence type="ECO:0000256" key="7">
    <source>
        <dbReference type="ARBA" id="ARBA00033367"/>
    </source>
</evidence>
<comment type="pathway">
    <text evidence="1 9">Glycan biosynthesis; sucrose metabolism.</text>
</comment>
<comment type="function">
    <text evidence="9">Enables the bacterium to metabolize sucrose as a sole carbon source.</text>
</comment>
<dbReference type="PANTHER" id="PTHR43101">
    <property type="entry name" value="BETA-FRUCTOSIDASE"/>
    <property type="match status" value="1"/>
</dbReference>
<dbReference type="UniPathway" id="UPA00238"/>
<evidence type="ECO:0000259" key="10">
    <source>
        <dbReference type="Pfam" id="PF00251"/>
    </source>
</evidence>
<evidence type="ECO:0000256" key="5">
    <source>
        <dbReference type="ARBA" id="ARBA00022801"/>
    </source>
</evidence>
<evidence type="ECO:0000256" key="9">
    <source>
        <dbReference type="RuleBase" id="RU365015"/>
    </source>
</evidence>
<dbReference type="GO" id="GO:0005737">
    <property type="term" value="C:cytoplasm"/>
    <property type="evidence" value="ECO:0007669"/>
    <property type="project" value="UniProtKB-SubCell"/>
</dbReference>
<evidence type="ECO:0000256" key="1">
    <source>
        <dbReference type="ARBA" id="ARBA00004914"/>
    </source>
</evidence>
<sequence length="481" mass="54575">MDTIDKETIDAAVRAALPFTDRWHNRFHLEMPFGLINDPNGLVHYGGVTHIFYQWNPLGCEHKHKSWAHTTTRDFVHYTVPELSMWPSDAHDKDGCYSGCGLVEDGRVRVLYTCNAKDAAGVRTPAQRFGTLAADGTIRKEEIILPTNPAGYTGHYRDPYVFYRHGERYLVLGAQREDETGTVLVYHDEGERGWTCRGEIATKYKDFGYMWECPNLLRFGSYDALLFCPQGLAAKEYKYQNRYQSGYLVGHLSLESMELMHGRFQELDKGFDFYAPQVMSREGRHILIGWIGMPDEEAAYPTREKGWMHSLTLPRVLTLRQGKLFSQPARELRALRIAESAVDIDAAETQSVRAELGDGAEVLLDLTFGAAQTVTVTLAYGLERTTLTYDRASQVMTIDRTGMKKGGRGVRRFKLFTDQTLSLQLFVDKTIVEAFFEHGEETATWNVFPEKNIAPELSVTADAPIESVTGRVWELDAIQFH</sequence>
<evidence type="ECO:0000256" key="6">
    <source>
        <dbReference type="ARBA" id="ARBA00023295"/>
    </source>
</evidence>
<evidence type="ECO:0000256" key="2">
    <source>
        <dbReference type="ARBA" id="ARBA00009902"/>
    </source>
</evidence>
<accession>A0A848BFH3</accession>
<dbReference type="InterPro" id="IPR013148">
    <property type="entry name" value="Glyco_hydro_32_N"/>
</dbReference>
<dbReference type="EMBL" id="JABAFA010000054">
    <property type="protein sequence ID" value="NMD99761.1"/>
    <property type="molecule type" value="Genomic_DNA"/>
</dbReference>
<evidence type="ECO:0000256" key="8">
    <source>
        <dbReference type="RuleBase" id="RU362110"/>
    </source>
</evidence>
<dbReference type="InterPro" id="IPR006232">
    <property type="entry name" value="Suc6P_hydrolase"/>
</dbReference>
<dbReference type="InterPro" id="IPR013320">
    <property type="entry name" value="ConA-like_dom_sf"/>
</dbReference>
<dbReference type="Gene3D" id="2.60.120.560">
    <property type="entry name" value="Exo-inulinase, domain 1"/>
    <property type="match status" value="1"/>
</dbReference>
<dbReference type="AlphaFoldDB" id="A0A848BFH3"/>
<dbReference type="Proteomes" id="UP000543804">
    <property type="component" value="Unassembled WGS sequence"/>
</dbReference>
<evidence type="ECO:0000256" key="4">
    <source>
        <dbReference type="ARBA" id="ARBA00019623"/>
    </source>
</evidence>
<evidence type="ECO:0000313" key="12">
    <source>
        <dbReference type="EMBL" id="NMD99761.1"/>
    </source>
</evidence>
<evidence type="ECO:0000256" key="3">
    <source>
        <dbReference type="ARBA" id="ARBA00012758"/>
    </source>
</evidence>
<dbReference type="InterPro" id="IPR001362">
    <property type="entry name" value="Glyco_hydro_32"/>
</dbReference>
<feature type="domain" description="Glycosyl hydrolase family 32 C-terminal" evidence="11">
    <location>
        <begin position="347"/>
        <end position="460"/>
    </location>
</feature>
<keyword evidence="9" id="KW-0119">Carbohydrate metabolism</keyword>
<dbReference type="Pfam" id="PF00251">
    <property type="entry name" value="Glyco_hydro_32N"/>
    <property type="match status" value="1"/>
</dbReference>
<dbReference type="GO" id="GO:0004564">
    <property type="term" value="F:beta-fructofuranosidase activity"/>
    <property type="evidence" value="ECO:0007669"/>
    <property type="project" value="UniProtKB-EC"/>
</dbReference>
<dbReference type="Gene3D" id="2.115.10.20">
    <property type="entry name" value="Glycosyl hydrolase domain, family 43"/>
    <property type="match status" value="1"/>
</dbReference>
<dbReference type="SUPFAM" id="SSF75005">
    <property type="entry name" value="Arabinanase/levansucrase/invertase"/>
    <property type="match status" value="1"/>
</dbReference>
<gene>
    <name evidence="12" type="ORF">HF878_09900</name>
</gene>
<feature type="domain" description="Glycosyl hydrolase family 32 N-terminal" evidence="10">
    <location>
        <begin position="28"/>
        <end position="328"/>
    </location>
</feature>
<keyword evidence="6 8" id="KW-0326">Glycosidase</keyword>
<comment type="similarity">
    <text evidence="2 8">Belongs to the glycosyl hydrolase 32 family.</text>
</comment>
<proteinExistence type="inferred from homology"/>
<name>A0A848BFH3_9FIRM</name>
<reference evidence="12 13" key="1">
    <citation type="submission" date="2020-04" db="EMBL/GenBank/DDBJ databases">
        <authorList>
            <person name="Hitch T.C.A."/>
            <person name="Wylensek D."/>
            <person name="Clavel T."/>
        </authorList>
    </citation>
    <scope>NUCLEOTIDE SEQUENCE [LARGE SCALE GENOMIC DNA]</scope>
    <source>
        <strain evidence="12 13">PG-130-P53-12</strain>
    </source>
</reference>
<dbReference type="Pfam" id="PF08244">
    <property type="entry name" value="Glyco_hydro_32C"/>
    <property type="match status" value="1"/>
</dbReference>
<comment type="subcellular location">
    <subcellularLocation>
        <location evidence="9">Cytoplasm</location>
    </subcellularLocation>
</comment>
<dbReference type="PANTHER" id="PTHR43101:SF1">
    <property type="entry name" value="BETA-FRUCTOSIDASE"/>
    <property type="match status" value="1"/>
</dbReference>
<dbReference type="GO" id="GO:0005985">
    <property type="term" value="P:sucrose metabolic process"/>
    <property type="evidence" value="ECO:0007669"/>
    <property type="project" value="UniProtKB-UniPathway"/>
</dbReference>
<dbReference type="InterPro" id="IPR051214">
    <property type="entry name" value="GH32_Enzymes"/>
</dbReference>
<keyword evidence="5 8" id="KW-0378">Hydrolase</keyword>
<dbReference type="SUPFAM" id="SSF49899">
    <property type="entry name" value="Concanavalin A-like lectins/glucanases"/>
    <property type="match status" value="1"/>
</dbReference>
<dbReference type="CDD" id="cd18623">
    <property type="entry name" value="GH32_ScrB-like"/>
    <property type="match status" value="1"/>
</dbReference>
<dbReference type="NCBIfam" id="TIGR01322">
    <property type="entry name" value="scrB_fam"/>
    <property type="match status" value="1"/>
</dbReference>
<keyword evidence="9" id="KW-0963">Cytoplasm</keyword>